<comment type="caution">
    <text evidence="1">The sequence shown here is derived from an EMBL/GenBank/DDBJ whole genome shotgun (WGS) entry which is preliminary data.</text>
</comment>
<dbReference type="Proteomes" id="UP001620597">
    <property type="component" value="Unassembled WGS sequence"/>
</dbReference>
<gene>
    <name evidence="1" type="ORF">WG929_14780</name>
</gene>
<evidence type="ECO:0000313" key="2">
    <source>
        <dbReference type="Proteomes" id="UP001620597"/>
    </source>
</evidence>
<dbReference type="InterPro" id="IPR025586">
    <property type="entry name" value="PcfJ"/>
</dbReference>
<name>A0ABW8NL17_9GAMM</name>
<evidence type="ECO:0000313" key="1">
    <source>
        <dbReference type="EMBL" id="MFK4753679.1"/>
    </source>
</evidence>
<dbReference type="RefSeq" id="WP_416206694.1">
    <property type="nucleotide sequence ID" value="NZ_JBBKTX010000019.1"/>
</dbReference>
<reference evidence="1 2" key="1">
    <citation type="submission" date="2024-03" db="EMBL/GenBank/DDBJ databases">
        <title>High-quality draft genome sequence of Oceanobacter sp. wDCs-4.</title>
        <authorList>
            <person name="Dong C."/>
        </authorList>
    </citation>
    <scope>NUCLEOTIDE SEQUENCE [LARGE SCALE GENOMIC DNA]</scope>
    <source>
        <strain evidence="2">wDCs-4</strain>
    </source>
</reference>
<keyword evidence="2" id="KW-1185">Reference proteome</keyword>
<sequence>MSPELKIFKTETSVTLRFDFTEAIDSVVSIEIKARSFEVQIQAYGVQEDALDAGFPLYSNDGTSFFSNNNLSNFENVYCPPTPKIFLFSYLQTAFIKVCTESSRGIQMLESNPCLLWLMLDYSIKYSLDRVQLHSWLGMKRKKIINKIVGMNFDGDEKFLTKIDPLTGESNELNLIMRMVTNPQIVSAYAHWSRIPIQVLYVAERYPALHGAQYLLDWCSSNYDRMSSYLPGSSALNKLTEDTIRVGKELNIKNSRSLVVACQTVDQLNKLHDSWVESLNNSRRYYDPDIEFDRPDIQQCEGVKWISSANSLVSEGVVMGHCIATYVDKARLGKSIIYSVFYPERATLEITNRNGVFNIVEIKKEKNKEVSEETVNYVRDWLNQENKKRRSFFTKS</sequence>
<accession>A0ABW8NL17</accession>
<dbReference type="EMBL" id="JBBKTX010000019">
    <property type="protein sequence ID" value="MFK4753679.1"/>
    <property type="molecule type" value="Genomic_DNA"/>
</dbReference>
<protein>
    <submittedName>
        <fullName evidence="1">PcfJ domain-containing protein</fullName>
    </submittedName>
</protein>
<organism evidence="1 2">
    <name type="scientific">Oceanobacter antarcticus</name>
    <dbReference type="NCBI Taxonomy" id="3133425"/>
    <lineage>
        <taxon>Bacteria</taxon>
        <taxon>Pseudomonadati</taxon>
        <taxon>Pseudomonadota</taxon>
        <taxon>Gammaproteobacteria</taxon>
        <taxon>Oceanospirillales</taxon>
        <taxon>Oceanospirillaceae</taxon>
        <taxon>Oceanobacter</taxon>
    </lineage>
</organism>
<proteinExistence type="predicted"/>
<dbReference type="Pfam" id="PF14284">
    <property type="entry name" value="PcfJ"/>
    <property type="match status" value="1"/>
</dbReference>